<reference evidence="2" key="1">
    <citation type="submission" date="2020-05" db="EMBL/GenBank/DDBJ databases">
        <authorList>
            <person name="Chiriac C."/>
            <person name="Salcher M."/>
            <person name="Ghai R."/>
            <person name="Kavagutti S V."/>
        </authorList>
    </citation>
    <scope>NUCLEOTIDE SEQUENCE</scope>
</reference>
<dbReference type="EMBL" id="LR797505">
    <property type="protein sequence ID" value="CAB4221794.1"/>
    <property type="molecule type" value="Genomic_DNA"/>
</dbReference>
<dbReference type="EMBL" id="LR796996">
    <property type="protein sequence ID" value="CAB4180691.1"/>
    <property type="molecule type" value="Genomic_DNA"/>
</dbReference>
<organism evidence="2">
    <name type="scientific">uncultured Caudovirales phage</name>
    <dbReference type="NCBI Taxonomy" id="2100421"/>
    <lineage>
        <taxon>Viruses</taxon>
        <taxon>Duplodnaviria</taxon>
        <taxon>Heunggongvirae</taxon>
        <taxon>Uroviricota</taxon>
        <taxon>Caudoviricetes</taxon>
        <taxon>Peduoviridae</taxon>
        <taxon>Maltschvirus</taxon>
        <taxon>Maltschvirus maltsch</taxon>
    </lineage>
</organism>
<protein>
    <submittedName>
        <fullName evidence="2">Bacteriophage lambda, Bet</fullName>
    </submittedName>
</protein>
<evidence type="ECO:0000313" key="4">
    <source>
        <dbReference type="EMBL" id="CAB4221794.1"/>
    </source>
</evidence>
<name>A0A6J5QGR7_9CAUD</name>
<dbReference type="InterPro" id="IPR018330">
    <property type="entry name" value="RecT_fam"/>
</dbReference>
<proteinExistence type="predicted"/>
<dbReference type="NCBIfam" id="TIGR01913">
    <property type="entry name" value="bet_lambda"/>
    <property type="match status" value="1"/>
</dbReference>
<dbReference type="GO" id="GO:0003677">
    <property type="term" value="F:DNA binding"/>
    <property type="evidence" value="ECO:0007669"/>
    <property type="project" value="InterPro"/>
</dbReference>
<dbReference type="EMBL" id="LR796439">
    <property type="protein sequence ID" value="CAB4144331.1"/>
    <property type="molecule type" value="Genomic_DNA"/>
</dbReference>
<gene>
    <name evidence="2" type="ORF">UFOVP1045_81</name>
    <name evidence="3" type="ORF">UFOVP1194_35</name>
    <name evidence="4" type="ORF">UFOVP1641_31</name>
    <name evidence="1" type="ORF">UFOVP466_34</name>
</gene>
<accession>A0A6J5QGR7</accession>
<dbReference type="EMBL" id="LR797152">
    <property type="protein sequence ID" value="CAB4190120.1"/>
    <property type="molecule type" value="Genomic_DNA"/>
</dbReference>
<dbReference type="GO" id="GO:0006310">
    <property type="term" value="P:DNA recombination"/>
    <property type="evidence" value="ECO:0007669"/>
    <property type="project" value="InterPro"/>
</dbReference>
<dbReference type="Pfam" id="PF03837">
    <property type="entry name" value="RecT"/>
    <property type="match status" value="1"/>
</dbReference>
<dbReference type="InterPro" id="IPR010183">
    <property type="entry name" value="Phage_lambda_Bet"/>
</dbReference>
<sequence>MTTGTEVAKVEKAGFNVNYVPFGEREAITLTIDRVRQFLCTPTRSGQLPSDADVVRFCMLCKAQGLNPWVNDAYCVGYDTQDGAKFNLITSHQAFLKRAEASPQYDGMRSGVVVQVGDGEPIKREGDLVYKGETLIGGWAEVYRKDRLVPSSDALSLAVFSTGRSRWKDDPAGQICKCAEASAVRKAYPSSLSGLRCREEMDAVHEATVAAKRATVVAESGFGAGASVVEVERPGSLPDRRSCLPTHLRQSSSDTRPLADYLVEKIATGTATDRVAIAEALPGLGIGADGMMTVIASLSGRDADIPEREEERAESVPTEPVRPEAVRQVLEAIRKARSVMSLELVMTRWDVNGAAEFEDFAEIIEAAVLARTARLNGGE</sequence>
<evidence type="ECO:0000313" key="1">
    <source>
        <dbReference type="EMBL" id="CAB4144331.1"/>
    </source>
</evidence>
<evidence type="ECO:0000313" key="3">
    <source>
        <dbReference type="EMBL" id="CAB4190120.1"/>
    </source>
</evidence>
<evidence type="ECO:0000313" key="2">
    <source>
        <dbReference type="EMBL" id="CAB4180691.1"/>
    </source>
</evidence>